<evidence type="ECO:0000313" key="1">
    <source>
        <dbReference type="EMBL" id="TNN34596.1"/>
    </source>
</evidence>
<comment type="caution">
    <text evidence="1">The sequence shown here is derived from an EMBL/GenBank/DDBJ whole genome shotgun (WGS) entry which is preliminary data.</text>
</comment>
<accession>A0A4Z2F058</accession>
<sequence>MRTKSHHGASRSAGAAFPRWRLFRSARRRLRYIKTFCPVSVFPLRYCADKISAYLRSAGSEVTSGAVSARRDDGVALHGGGASEVTRRGVGGQRVSGRSRSKVTHMKLLIICFVSSELLELAKLMKEQ</sequence>
<reference evidence="1 2" key="1">
    <citation type="submission" date="2019-03" db="EMBL/GenBank/DDBJ databases">
        <title>First draft genome of Liparis tanakae, snailfish: a comprehensive survey of snailfish specific genes.</title>
        <authorList>
            <person name="Kim W."/>
            <person name="Song I."/>
            <person name="Jeong J.-H."/>
            <person name="Kim D."/>
            <person name="Kim S."/>
            <person name="Ryu S."/>
            <person name="Song J.Y."/>
            <person name="Lee S.K."/>
        </authorList>
    </citation>
    <scope>NUCLEOTIDE SEQUENCE [LARGE SCALE GENOMIC DNA]</scope>
    <source>
        <tissue evidence="1">Muscle</tissue>
    </source>
</reference>
<organism evidence="1 2">
    <name type="scientific">Liparis tanakae</name>
    <name type="common">Tanaka's snailfish</name>
    <dbReference type="NCBI Taxonomy" id="230148"/>
    <lineage>
        <taxon>Eukaryota</taxon>
        <taxon>Metazoa</taxon>
        <taxon>Chordata</taxon>
        <taxon>Craniata</taxon>
        <taxon>Vertebrata</taxon>
        <taxon>Euteleostomi</taxon>
        <taxon>Actinopterygii</taxon>
        <taxon>Neopterygii</taxon>
        <taxon>Teleostei</taxon>
        <taxon>Neoteleostei</taxon>
        <taxon>Acanthomorphata</taxon>
        <taxon>Eupercaria</taxon>
        <taxon>Perciformes</taxon>
        <taxon>Cottioidei</taxon>
        <taxon>Cottales</taxon>
        <taxon>Liparidae</taxon>
        <taxon>Liparis</taxon>
    </lineage>
</organism>
<protein>
    <submittedName>
        <fullName evidence="1">Uncharacterized protein</fullName>
    </submittedName>
</protein>
<evidence type="ECO:0000313" key="2">
    <source>
        <dbReference type="Proteomes" id="UP000314294"/>
    </source>
</evidence>
<dbReference type="EMBL" id="SRLO01001928">
    <property type="protein sequence ID" value="TNN34596.1"/>
    <property type="molecule type" value="Genomic_DNA"/>
</dbReference>
<dbReference type="AlphaFoldDB" id="A0A4Z2F058"/>
<name>A0A4Z2F058_9TELE</name>
<dbReference type="Proteomes" id="UP000314294">
    <property type="component" value="Unassembled WGS sequence"/>
</dbReference>
<proteinExistence type="predicted"/>
<keyword evidence="2" id="KW-1185">Reference proteome</keyword>
<gene>
    <name evidence="1" type="ORF">EYF80_055238</name>
</gene>